<evidence type="ECO:0000313" key="4">
    <source>
        <dbReference type="Proteomes" id="UP000516105"/>
    </source>
</evidence>
<feature type="domain" description="Ice-binding protein C-terminal" evidence="2">
    <location>
        <begin position="177"/>
        <end position="201"/>
    </location>
</feature>
<dbReference type="NCBIfam" id="TIGR02595">
    <property type="entry name" value="PEP_CTERM"/>
    <property type="match status" value="1"/>
</dbReference>
<accession>A0ABX6TEV8</accession>
<dbReference type="Proteomes" id="UP000516105">
    <property type="component" value="Chromosome"/>
</dbReference>
<dbReference type="InterPro" id="IPR013424">
    <property type="entry name" value="Ice-binding_C"/>
</dbReference>
<feature type="signal peptide" evidence="1">
    <location>
        <begin position="1"/>
        <end position="24"/>
    </location>
</feature>
<evidence type="ECO:0000259" key="2">
    <source>
        <dbReference type="Pfam" id="PF07589"/>
    </source>
</evidence>
<evidence type="ECO:0000313" key="3">
    <source>
        <dbReference type="EMBL" id="QNP46128.1"/>
    </source>
</evidence>
<dbReference type="Pfam" id="PF07589">
    <property type="entry name" value="PEP-CTERM"/>
    <property type="match status" value="1"/>
</dbReference>
<sequence>MRRSVFKFLAAASMAAAAASPALAKDTRQINLPPSGGTTNSLTVVSACDLSLPTPDAIACAGYYSGNLLNGSAEDIANQQAAIDSLPGDFQFDGNWNALADNTILSLTNGNQLNFGETMFGLTIIGAHFGNVAGPAGNVSVFWLFDFGTTGANFVTLDDPSGWSNATLYTTGSPPGVPEPATWAMMLLGFGAAGTALRRSRRRTGDLLQIA</sequence>
<name>A0ABX6TEV8_9SPHN</name>
<gene>
    <name evidence="3" type="ORF">H9L14_02380</name>
</gene>
<reference evidence="3 4" key="1">
    <citation type="submission" date="2020-08" db="EMBL/GenBank/DDBJ databases">
        <title>Genome sequence of Sphingomonas sediminicola KACC 15039T.</title>
        <authorList>
            <person name="Hyun D.-W."/>
            <person name="Bae J.-W."/>
        </authorList>
    </citation>
    <scope>NUCLEOTIDE SEQUENCE [LARGE SCALE GENOMIC DNA]</scope>
    <source>
        <strain evidence="3 4">KACC 15039</strain>
    </source>
</reference>
<keyword evidence="1" id="KW-0732">Signal</keyword>
<dbReference type="NCBIfam" id="NF035944">
    <property type="entry name" value="PEPxxWA-CTERM"/>
    <property type="match status" value="1"/>
</dbReference>
<feature type="chain" id="PRO_5047427236" evidence="1">
    <location>
        <begin position="25"/>
        <end position="211"/>
    </location>
</feature>
<protein>
    <submittedName>
        <fullName evidence="3">PEP-CTERM sorting domain-containing protein</fullName>
    </submittedName>
</protein>
<dbReference type="RefSeq" id="WP_187709081.1">
    <property type="nucleotide sequence ID" value="NZ_CP178916.1"/>
</dbReference>
<organism evidence="3 4">
    <name type="scientific">Sphingomonas sediminicola</name>
    <dbReference type="NCBI Taxonomy" id="386874"/>
    <lineage>
        <taxon>Bacteria</taxon>
        <taxon>Pseudomonadati</taxon>
        <taxon>Pseudomonadota</taxon>
        <taxon>Alphaproteobacteria</taxon>
        <taxon>Sphingomonadales</taxon>
        <taxon>Sphingomonadaceae</taxon>
        <taxon>Sphingomonas</taxon>
    </lineage>
</organism>
<dbReference type="EMBL" id="CP060782">
    <property type="protein sequence ID" value="QNP46128.1"/>
    <property type="molecule type" value="Genomic_DNA"/>
</dbReference>
<proteinExistence type="predicted"/>
<evidence type="ECO:0000256" key="1">
    <source>
        <dbReference type="SAM" id="SignalP"/>
    </source>
</evidence>
<keyword evidence="4" id="KW-1185">Reference proteome</keyword>